<evidence type="ECO:0000259" key="4">
    <source>
        <dbReference type="PROSITE" id="PS50071"/>
    </source>
</evidence>
<dbReference type="InterPro" id="IPR009057">
    <property type="entry name" value="Homeodomain-like_sf"/>
</dbReference>
<proteinExistence type="predicted"/>
<dbReference type="GO" id="GO:0003677">
    <property type="term" value="F:DNA binding"/>
    <property type="evidence" value="ECO:0007669"/>
    <property type="project" value="UniProtKB-UniRule"/>
</dbReference>
<reference evidence="5" key="1">
    <citation type="submission" date="2021-05" db="EMBL/GenBank/DDBJ databases">
        <title>A free-living protist that lacks canonical eukaryotic 1 DNA replication and segregation systems.</title>
        <authorList>
            <person name="Salas-Leiva D.E."/>
            <person name="Tromer E.C."/>
            <person name="Curtis B.A."/>
            <person name="Jerlstrom-Hultqvist J."/>
            <person name="Kolisko M."/>
            <person name="Yi Z."/>
            <person name="Salas-Leiva J.S."/>
            <person name="Gallot-Lavallee L."/>
            <person name="Kops G.J.P.L."/>
            <person name="Archibald J.M."/>
            <person name="Simpson A.G.B."/>
            <person name="Roger A.J."/>
        </authorList>
    </citation>
    <scope>NUCLEOTIDE SEQUENCE</scope>
    <source>
        <strain evidence="5">BICM</strain>
    </source>
</reference>
<comment type="caution">
    <text evidence="5">The sequence shown here is derived from an EMBL/GenBank/DDBJ whole genome shotgun (WGS) entry which is preliminary data.</text>
</comment>
<dbReference type="EMBL" id="JAHDYR010000005">
    <property type="protein sequence ID" value="KAG9396756.1"/>
    <property type="molecule type" value="Genomic_DNA"/>
</dbReference>
<keyword evidence="1 2" id="KW-0238">DNA-binding</keyword>
<dbReference type="Gene3D" id="1.10.10.60">
    <property type="entry name" value="Homeodomain-like"/>
    <property type="match status" value="1"/>
</dbReference>
<feature type="compositionally biased region" description="Basic and acidic residues" evidence="3">
    <location>
        <begin position="1"/>
        <end position="18"/>
    </location>
</feature>
<keyword evidence="1 2" id="KW-0539">Nucleus</keyword>
<comment type="subcellular location">
    <subcellularLocation>
        <location evidence="1 2">Nucleus</location>
    </subcellularLocation>
</comment>
<feature type="region of interest" description="Disordered" evidence="3">
    <location>
        <begin position="1"/>
        <end position="32"/>
    </location>
</feature>
<keyword evidence="1 2" id="KW-0371">Homeobox</keyword>
<feature type="domain" description="Homeobox" evidence="4">
    <location>
        <begin position="68"/>
        <end position="107"/>
    </location>
</feature>
<dbReference type="GO" id="GO:0005634">
    <property type="term" value="C:nucleus"/>
    <property type="evidence" value="ECO:0007669"/>
    <property type="project" value="UniProtKB-SubCell"/>
</dbReference>
<gene>
    <name evidence="5" type="ORF">J8273_1774</name>
</gene>
<dbReference type="AlphaFoldDB" id="A0A8J6C0N1"/>
<organism evidence="5 6">
    <name type="scientific">Carpediemonas membranifera</name>
    <dbReference type="NCBI Taxonomy" id="201153"/>
    <lineage>
        <taxon>Eukaryota</taxon>
        <taxon>Metamonada</taxon>
        <taxon>Carpediemonas-like organisms</taxon>
        <taxon>Carpediemonas</taxon>
    </lineage>
</organism>
<evidence type="ECO:0000256" key="2">
    <source>
        <dbReference type="RuleBase" id="RU000682"/>
    </source>
</evidence>
<dbReference type="PROSITE" id="PS50071">
    <property type="entry name" value="HOMEOBOX_2"/>
    <property type="match status" value="1"/>
</dbReference>
<dbReference type="InterPro" id="IPR001356">
    <property type="entry name" value="HD"/>
</dbReference>
<feature type="DNA-binding region" description="Homeobox" evidence="1">
    <location>
        <begin position="70"/>
        <end position="108"/>
    </location>
</feature>
<evidence type="ECO:0000256" key="3">
    <source>
        <dbReference type="SAM" id="MobiDB-lite"/>
    </source>
</evidence>
<name>A0A8J6C0N1_9EUKA</name>
<evidence type="ECO:0000313" key="6">
    <source>
        <dbReference type="Proteomes" id="UP000717585"/>
    </source>
</evidence>
<keyword evidence="6" id="KW-1185">Reference proteome</keyword>
<dbReference type="SMART" id="SM00389">
    <property type="entry name" value="HOX"/>
    <property type="match status" value="1"/>
</dbReference>
<dbReference type="Pfam" id="PF00046">
    <property type="entry name" value="Homeodomain"/>
    <property type="match status" value="1"/>
</dbReference>
<sequence>MADSSENERKIAESEQHSETSGSTPIRTNPWPKSDDLIHSLFDRSFPNYMTRMHSFSAFDSAMLCCVYRENPYPDRGQLHNVAKYLEMDECRVSKWFQIVRNRAPRVEAPDPNAIQTPLEQAHSRIAKEILFGMRPEARDDRRMYQMFWRNKCDLGEDITSRPTSLPTSYPPSETDA</sequence>
<accession>A0A8J6C0N1</accession>
<dbReference type="Proteomes" id="UP000717585">
    <property type="component" value="Unassembled WGS sequence"/>
</dbReference>
<dbReference type="CDD" id="cd00086">
    <property type="entry name" value="homeodomain"/>
    <property type="match status" value="1"/>
</dbReference>
<dbReference type="SUPFAM" id="SSF46689">
    <property type="entry name" value="Homeodomain-like"/>
    <property type="match status" value="1"/>
</dbReference>
<evidence type="ECO:0000313" key="5">
    <source>
        <dbReference type="EMBL" id="KAG9396756.1"/>
    </source>
</evidence>
<evidence type="ECO:0000256" key="1">
    <source>
        <dbReference type="PROSITE-ProRule" id="PRU00108"/>
    </source>
</evidence>
<protein>
    <submittedName>
        <fullName evidence="5">Homeobox domain</fullName>
    </submittedName>
</protein>